<feature type="transmembrane region" description="Helical" evidence="2">
    <location>
        <begin position="153"/>
        <end position="171"/>
    </location>
</feature>
<evidence type="ECO:0000313" key="5">
    <source>
        <dbReference type="Proteomes" id="UP000604241"/>
    </source>
</evidence>
<feature type="domain" description="VanZ-like" evidence="3">
    <location>
        <begin position="54"/>
        <end position="167"/>
    </location>
</feature>
<dbReference type="InterPro" id="IPR006976">
    <property type="entry name" value="VanZ-like"/>
</dbReference>
<dbReference type="PANTHER" id="PTHR36834:SF1">
    <property type="entry name" value="INTEGRAL MEMBRANE PROTEIN"/>
    <property type="match status" value="1"/>
</dbReference>
<gene>
    <name evidence="4" type="ORF">H9657_02805</name>
</gene>
<evidence type="ECO:0000259" key="3">
    <source>
        <dbReference type="Pfam" id="PF04892"/>
    </source>
</evidence>
<protein>
    <submittedName>
        <fullName evidence="4">VanZ family protein</fullName>
    </submittedName>
</protein>
<evidence type="ECO:0000256" key="2">
    <source>
        <dbReference type="SAM" id="Phobius"/>
    </source>
</evidence>
<dbReference type="InterPro" id="IPR053150">
    <property type="entry name" value="Teicoplanin_resist-assoc"/>
</dbReference>
<comment type="caution">
    <text evidence="4">The sequence shown here is derived from an EMBL/GenBank/DDBJ whole genome shotgun (WGS) entry which is preliminary data.</text>
</comment>
<feature type="region of interest" description="Disordered" evidence="1">
    <location>
        <begin position="1"/>
        <end position="38"/>
    </location>
</feature>
<name>A0ABR8Q9V8_9CELL</name>
<organism evidence="4 5">
    <name type="scientific">Cellulomonas avistercoris</name>
    <dbReference type="NCBI Taxonomy" id="2762242"/>
    <lineage>
        <taxon>Bacteria</taxon>
        <taxon>Bacillati</taxon>
        <taxon>Actinomycetota</taxon>
        <taxon>Actinomycetes</taxon>
        <taxon>Micrococcales</taxon>
        <taxon>Cellulomonadaceae</taxon>
        <taxon>Cellulomonas</taxon>
    </lineage>
</organism>
<accession>A0ABR8Q9V8</accession>
<keyword evidence="2" id="KW-0812">Transmembrane</keyword>
<feature type="transmembrane region" description="Helical" evidence="2">
    <location>
        <begin position="98"/>
        <end position="116"/>
    </location>
</feature>
<reference evidence="4 5" key="1">
    <citation type="submission" date="2020-08" db="EMBL/GenBank/DDBJ databases">
        <title>A Genomic Blueprint of the Chicken Gut Microbiome.</title>
        <authorList>
            <person name="Gilroy R."/>
            <person name="Ravi A."/>
            <person name="Getino M."/>
            <person name="Pursley I."/>
            <person name="Horton D.L."/>
            <person name="Alikhan N.-F."/>
            <person name="Baker D."/>
            <person name="Gharbi K."/>
            <person name="Hall N."/>
            <person name="Watson M."/>
            <person name="Adriaenssens E.M."/>
            <person name="Foster-Nyarko E."/>
            <person name="Jarju S."/>
            <person name="Secka A."/>
            <person name="Antonio M."/>
            <person name="Oren A."/>
            <person name="Chaudhuri R."/>
            <person name="La Ragione R.M."/>
            <person name="Hildebrand F."/>
            <person name="Pallen M.J."/>
        </authorList>
    </citation>
    <scope>NUCLEOTIDE SEQUENCE [LARGE SCALE GENOMIC DNA]</scope>
    <source>
        <strain evidence="4 5">Sa3CUA2</strain>
    </source>
</reference>
<keyword evidence="2" id="KW-0472">Membrane</keyword>
<sequence>MHRPEVPATDDRDTHVNSPAAGRRFAKRTGGATPPRVTPVTGRARTWLRVALAVYLVAVGLVTLRPAPQDDATLGLARDFIAWLEATGLPVTFEGIEAAANVVMFVPFGVLVGLLLRRPWWVVVLLGAATSGLIETVQRWLPTRYPTLQDVVMNTLGAAVGVLVLMVVARVRTRRARTTG</sequence>
<feature type="transmembrane region" description="Helical" evidence="2">
    <location>
        <begin position="123"/>
        <end position="141"/>
    </location>
</feature>
<dbReference type="PANTHER" id="PTHR36834">
    <property type="entry name" value="MEMBRANE PROTEIN-RELATED"/>
    <property type="match status" value="1"/>
</dbReference>
<dbReference type="Proteomes" id="UP000604241">
    <property type="component" value="Unassembled WGS sequence"/>
</dbReference>
<evidence type="ECO:0000313" key="4">
    <source>
        <dbReference type="EMBL" id="MBD7917206.1"/>
    </source>
</evidence>
<dbReference type="EMBL" id="JACSQV010000002">
    <property type="protein sequence ID" value="MBD7917206.1"/>
    <property type="molecule type" value="Genomic_DNA"/>
</dbReference>
<keyword evidence="2" id="KW-1133">Transmembrane helix</keyword>
<proteinExistence type="predicted"/>
<evidence type="ECO:0000256" key="1">
    <source>
        <dbReference type="SAM" id="MobiDB-lite"/>
    </source>
</evidence>
<feature type="transmembrane region" description="Helical" evidence="2">
    <location>
        <begin position="46"/>
        <end position="64"/>
    </location>
</feature>
<keyword evidence="5" id="KW-1185">Reference proteome</keyword>
<dbReference type="Pfam" id="PF04892">
    <property type="entry name" value="VanZ"/>
    <property type="match status" value="1"/>
</dbReference>